<evidence type="ECO:0000313" key="2">
    <source>
        <dbReference type="Proteomes" id="UP000789366"/>
    </source>
</evidence>
<feature type="non-terminal residue" evidence="1">
    <location>
        <position position="196"/>
    </location>
</feature>
<protein>
    <submittedName>
        <fullName evidence="1">9363_t:CDS:1</fullName>
    </submittedName>
</protein>
<organism evidence="1 2">
    <name type="scientific">Cetraspora pellucida</name>
    <dbReference type="NCBI Taxonomy" id="1433469"/>
    <lineage>
        <taxon>Eukaryota</taxon>
        <taxon>Fungi</taxon>
        <taxon>Fungi incertae sedis</taxon>
        <taxon>Mucoromycota</taxon>
        <taxon>Glomeromycotina</taxon>
        <taxon>Glomeromycetes</taxon>
        <taxon>Diversisporales</taxon>
        <taxon>Gigasporaceae</taxon>
        <taxon>Cetraspora</taxon>
    </lineage>
</organism>
<reference evidence="1" key="1">
    <citation type="submission" date="2021-06" db="EMBL/GenBank/DDBJ databases">
        <authorList>
            <person name="Kallberg Y."/>
            <person name="Tangrot J."/>
            <person name="Rosling A."/>
        </authorList>
    </citation>
    <scope>NUCLEOTIDE SEQUENCE</scope>
    <source>
        <strain evidence="1">28 12/20/2015</strain>
    </source>
</reference>
<comment type="caution">
    <text evidence="1">The sequence shown here is derived from an EMBL/GenBank/DDBJ whole genome shotgun (WGS) entry which is preliminary data.</text>
</comment>
<dbReference type="Proteomes" id="UP000789366">
    <property type="component" value="Unassembled WGS sequence"/>
</dbReference>
<feature type="non-terminal residue" evidence="1">
    <location>
        <position position="1"/>
    </location>
</feature>
<evidence type="ECO:0000313" key="1">
    <source>
        <dbReference type="EMBL" id="CAG8494977.1"/>
    </source>
</evidence>
<gene>
    <name evidence="1" type="ORF">SPELUC_LOCUS2736</name>
</gene>
<name>A0ACA9KWH9_9GLOM</name>
<proteinExistence type="predicted"/>
<keyword evidence="2" id="KW-1185">Reference proteome</keyword>
<dbReference type="EMBL" id="CAJVPW010001920">
    <property type="protein sequence ID" value="CAG8494977.1"/>
    <property type="molecule type" value="Genomic_DNA"/>
</dbReference>
<sequence>ILVALYNVLIDTALLLQTYYYRSRKIPDDDESDDKSDESENKSNESNNSSDESTGEFIKPGDSNVESQIPTCQSRFKTFLKIFSGFFAICLIGGLAYIISSQTKTEYDQTIELKLLPQIFGWSGAMCYFVARIPQVIKNYKSQSTEGLSLAMFCYCALGNITFCLSIIIYSVEFNYLLGNLPWLAGNTGALLFDFL</sequence>
<accession>A0ACA9KWH9</accession>